<organism evidence="2 3">
    <name type="scientific">Aspergillus tamarii</name>
    <dbReference type="NCBI Taxonomy" id="41984"/>
    <lineage>
        <taxon>Eukaryota</taxon>
        <taxon>Fungi</taxon>
        <taxon>Dikarya</taxon>
        <taxon>Ascomycota</taxon>
        <taxon>Pezizomycotina</taxon>
        <taxon>Eurotiomycetes</taxon>
        <taxon>Eurotiomycetidae</taxon>
        <taxon>Eurotiales</taxon>
        <taxon>Aspergillaceae</taxon>
        <taxon>Aspergillus</taxon>
        <taxon>Aspergillus subgen. Circumdati</taxon>
    </lineage>
</organism>
<feature type="region of interest" description="Disordered" evidence="1">
    <location>
        <begin position="147"/>
        <end position="179"/>
    </location>
</feature>
<dbReference type="OrthoDB" id="5238363at2759"/>
<gene>
    <name evidence="2" type="ORF">BDV40DRAFT_241450</name>
</gene>
<sequence>MKFLASTKQFTLRYVPKHVISPIASRYLASPINPIRFKIQHLYATRDRTTLWWRVSLQHLQQQRRVVRSWCARRVRIAFQRALKERGFDTEGRRIRPSSDESGALSEGNCDNLVGSVDILVRPQCVQEGYAAVQADMDSLVDSLIQNRNKGDHPKSLRNEGVKVSIKNSQRNNTTTTTN</sequence>
<accession>A0A5N6ULR2</accession>
<dbReference type="EMBL" id="ML738675">
    <property type="protein sequence ID" value="KAE8159410.1"/>
    <property type="molecule type" value="Genomic_DNA"/>
</dbReference>
<dbReference type="AlphaFoldDB" id="A0A5N6ULR2"/>
<keyword evidence="3" id="KW-1185">Reference proteome</keyword>
<evidence type="ECO:0000256" key="1">
    <source>
        <dbReference type="SAM" id="MobiDB-lite"/>
    </source>
</evidence>
<name>A0A5N6ULR2_ASPTM</name>
<reference evidence="2 3" key="1">
    <citation type="submission" date="2019-04" db="EMBL/GenBank/DDBJ databases">
        <title>Friends and foes A comparative genomics study of 23 Aspergillus species from section Flavi.</title>
        <authorList>
            <consortium name="DOE Joint Genome Institute"/>
            <person name="Kjaerbolling I."/>
            <person name="Vesth T."/>
            <person name="Frisvad J.C."/>
            <person name="Nybo J.L."/>
            <person name="Theobald S."/>
            <person name="Kildgaard S."/>
            <person name="Isbrandt T."/>
            <person name="Kuo A."/>
            <person name="Sato A."/>
            <person name="Lyhne E.K."/>
            <person name="Kogle M.E."/>
            <person name="Wiebenga A."/>
            <person name="Kun R.S."/>
            <person name="Lubbers R.J."/>
            <person name="Makela M.R."/>
            <person name="Barry K."/>
            <person name="Chovatia M."/>
            <person name="Clum A."/>
            <person name="Daum C."/>
            <person name="Haridas S."/>
            <person name="He G."/>
            <person name="LaButti K."/>
            <person name="Lipzen A."/>
            <person name="Mondo S."/>
            <person name="Riley R."/>
            <person name="Salamov A."/>
            <person name="Simmons B.A."/>
            <person name="Magnuson J.K."/>
            <person name="Henrissat B."/>
            <person name="Mortensen U.H."/>
            <person name="Larsen T.O."/>
            <person name="Devries R.P."/>
            <person name="Grigoriev I.V."/>
            <person name="Machida M."/>
            <person name="Baker S.E."/>
            <person name="Andersen M.R."/>
        </authorList>
    </citation>
    <scope>NUCLEOTIDE SEQUENCE [LARGE SCALE GENOMIC DNA]</scope>
    <source>
        <strain evidence="2 3">CBS 117626</strain>
    </source>
</reference>
<feature type="compositionally biased region" description="Basic and acidic residues" evidence="1">
    <location>
        <begin position="149"/>
        <end position="161"/>
    </location>
</feature>
<evidence type="ECO:0000313" key="2">
    <source>
        <dbReference type="EMBL" id="KAE8159410.1"/>
    </source>
</evidence>
<protein>
    <submittedName>
        <fullName evidence="2">Uncharacterized protein</fullName>
    </submittedName>
</protein>
<proteinExistence type="predicted"/>
<evidence type="ECO:0000313" key="3">
    <source>
        <dbReference type="Proteomes" id="UP000326950"/>
    </source>
</evidence>
<dbReference type="Proteomes" id="UP000326950">
    <property type="component" value="Unassembled WGS sequence"/>
</dbReference>